<protein>
    <submittedName>
        <fullName evidence="2">Uncharacterized protein</fullName>
    </submittedName>
</protein>
<feature type="non-terminal residue" evidence="2">
    <location>
        <position position="102"/>
    </location>
</feature>
<feature type="compositionally biased region" description="Gly residues" evidence="1">
    <location>
        <begin position="51"/>
        <end position="60"/>
    </location>
</feature>
<evidence type="ECO:0000313" key="2">
    <source>
        <dbReference type="EMBL" id="KKL59996.1"/>
    </source>
</evidence>
<gene>
    <name evidence="2" type="ORF">LCGC14_2209780</name>
</gene>
<feature type="region of interest" description="Disordered" evidence="1">
    <location>
        <begin position="37"/>
        <end position="69"/>
    </location>
</feature>
<proteinExistence type="predicted"/>
<evidence type="ECO:0000256" key="1">
    <source>
        <dbReference type="SAM" id="MobiDB-lite"/>
    </source>
</evidence>
<name>A0A0F9E1N9_9ZZZZ</name>
<dbReference type="AlphaFoldDB" id="A0A0F9E1N9"/>
<reference evidence="2" key="1">
    <citation type="journal article" date="2015" name="Nature">
        <title>Complex archaea that bridge the gap between prokaryotes and eukaryotes.</title>
        <authorList>
            <person name="Spang A."/>
            <person name="Saw J.H."/>
            <person name="Jorgensen S.L."/>
            <person name="Zaremba-Niedzwiedzka K."/>
            <person name="Martijn J."/>
            <person name="Lind A.E."/>
            <person name="van Eijk R."/>
            <person name="Schleper C."/>
            <person name="Guy L."/>
            <person name="Ettema T.J."/>
        </authorList>
    </citation>
    <scope>NUCLEOTIDE SEQUENCE</scope>
</reference>
<dbReference type="EMBL" id="LAZR01029298">
    <property type="protein sequence ID" value="KKL59996.1"/>
    <property type="molecule type" value="Genomic_DNA"/>
</dbReference>
<comment type="caution">
    <text evidence="2">The sequence shown here is derived from an EMBL/GenBank/DDBJ whole genome shotgun (WGS) entry which is preliminary data.</text>
</comment>
<sequence length="102" mass="9700">MANLAGAERTGVVGNPLGDGAHGGRISALSVGVVGDPLDNEDQAGRPGAVTGAGGGGGGPTLSYKMRALQDPGPGYETWVVTGNPDFAGASAGGPIQAGTAV</sequence>
<organism evidence="2">
    <name type="scientific">marine sediment metagenome</name>
    <dbReference type="NCBI Taxonomy" id="412755"/>
    <lineage>
        <taxon>unclassified sequences</taxon>
        <taxon>metagenomes</taxon>
        <taxon>ecological metagenomes</taxon>
    </lineage>
</organism>
<accession>A0A0F9E1N9</accession>
<feature type="region of interest" description="Disordered" evidence="1">
    <location>
        <begin position="1"/>
        <end position="21"/>
    </location>
</feature>